<sequence>MLIFILTRALYSLSEYYLHQTNPPTPSTTCNLANPCASLDLFEELAQTDGTSVDFAADILMHVYDFAELNGAVSVGPFVGTMNIKYEGDSGWSVLQGGGTITFQSNITCDINAIFQSIKVWSYHVVNDQWQTSIIACVDHTTVEFIDCVIADYATEISFPLPDRYSLVCIWDGQIAAVRVANTKCNIVNTTFDGICLGGLSLRNALPWVDVPAGESGIVLTIDTFLFRGNRWPQPTEDGVRAYVPNRNLFALSESTDERVIIIDKGDADYDGGEDLSGPLEIYDRGVVFKSVVNGTPVIFTPTRSAPSFDDLTISVSQATTREATIVTMTVTGSNFFRCGSNAITISPYFNGKAPDNPTWRTIPIVKETGMETIVAQAKSSDIWPAGQWMIRATIAAENYIQYDVQGVSAFSPIPLFITVLASYVLIFF</sequence>
<gene>
    <name evidence="1" type="ORF">BLNAU_7794</name>
</gene>
<comment type="caution">
    <text evidence="1">The sequence shown here is derived from an EMBL/GenBank/DDBJ whole genome shotgun (WGS) entry which is preliminary data.</text>
</comment>
<evidence type="ECO:0000313" key="1">
    <source>
        <dbReference type="EMBL" id="KAK2957200.1"/>
    </source>
</evidence>
<proteinExistence type="predicted"/>
<dbReference type="Proteomes" id="UP001281761">
    <property type="component" value="Unassembled WGS sequence"/>
</dbReference>
<keyword evidence="2" id="KW-1185">Reference proteome</keyword>
<protein>
    <submittedName>
        <fullName evidence="1">Uncharacterized protein</fullName>
    </submittedName>
</protein>
<dbReference type="EMBL" id="JARBJD010000048">
    <property type="protein sequence ID" value="KAK2957200.1"/>
    <property type="molecule type" value="Genomic_DNA"/>
</dbReference>
<evidence type="ECO:0000313" key="2">
    <source>
        <dbReference type="Proteomes" id="UP001281761"/>
    </source>
</evidence>
<organism evidence="1 2">
    <name type="scientific">Blattamonas nauphoetae</name>
    <dbReference type="NCBI Taxonomy" id="2049346"/>
    <lineage>
        <taxon>Eukaryota</taxon>
        <taxon>Metamonada</taxon>
        <taxon>Preaxostyla</taxon>
        <taxon>Oxymonadida</taxon>
        <taxon>Blattamonas</taxon>
    </lineage>
</organism>
<reference evidence="1 2" key="1">
    <citation type="journal article" date="2022" name="bioRxiv">
        <title>Genomics of Preaxostyla Flagellates Illuminates Evolutionary Transitions and the Path Towards Mitochondrial Loss.</title>
        <authorList>
            <person name="Novak L.V.F."/>
            <person name="Treitli S.C."/>
            <person name="Pyrih J."/>
            <person name="Halakuc P."/>
            <person name="Pipaliya S.V."/>
            <person name="Vacek V."/>
            <person name="Brzon O."/>
            <person name="Soukal P."/>
            <person name="Eme L."/>
            <person name="Dacks J.B."/>
            <person name="Karnkowska A."/>
            <person name="Elias M."/>
            <person name="Hampl V."/>
        </authorList>
    </citation>
    <scope>NUCLEOTIDE SEQUENCE [LARGE SCALE GENOMIC DNA]</scope>
    <source>
        <strain evidence="1">NAU3</strain>
        <tissue evidence="1">Gut</tissue>
    </source>
</reference>
<name>A0ABQ9Y0C8_9EUKA</name>
<accession>A0ABQ9Y0C8</accession>